<dbReference type="CDD" id="cd00130">
    <property type="entry name" value="PAS"/>
    <property type="match status" value="1"/>
</dbReference>
<dbReference type="PANTHER" id="PTHR43065:SF50">
    <property type="entry name" value="HISTIDINE KINASE"/>
    <property type="match status" value="1"/>
</dbReference>
<dbReference type="PANTHER" id="PTHR43065">
    <property type="entry name" value="SENSOR HISTIDINE KINASE"/>
    <property type="match status" value="1"/>
</dbReference>
<keyword evidence="3" id="KW-0597">Phosphoprotein</keyword>
<dbReference type="CDD" id="cd00082">
    <property type="entry name" value="HisKA"/>
    <property type="match status" value="1"/>
</dbReference>
<keyword evidence="7 13" id="KW-0067">ATP-binding</keyword>
<dbReference type="Pfam" id="PF02518">
    <property type="entry name" value="HATPase_c"/>
    <property type="match status" value="1"/>
</dbReference>
<keyword evidence="9" id="KW-0175">Coiled coil</keyword>
<accession>A0ABV2CN59</accession>
<dbReference type="InterPro" id="IPR013767">
    <property type="entry name" value="PAS_fold"/>
</dbReference>
<dbReference type="Gene3D" id="3.30.565.10">
    <property type="entry name" value="Histidine kinase-like ATPase, C-terminal domain"/>
    <property type="match status" value="1"/>
</dbReference>
<dbReference type="PROSITE" id="PS50113">
    <property type="entry name" value="PAC"/>
    <property type="match status" value="1"/>
</dbReference>
<dbReference type="InterPro" id="IPR036097">
    <property type="entry name" value="HisK_dim/P_sf"/>
</dbReference>
<dbReference type="InterPro" id="IPR000014">
    <property type="entry name" value="PAS"/>
</dbReference>
<comment type="catalytic activity">
    <reaction evidence="1">
        <text>ATP + protein L-histidine = ADP + protein N-phospho-L-histidine.</text>
        <dbReference type="EC" id="2.7.13.3"/>
    </reaction>
</comment>
<organism evidence="13 14">
    <name type="scientific">Uliginosibacterium paludis</name>
    <dbReference type="NCBI Taxonomy" id="1615952"/>
    <lineage>
        <taxon>Bacteria</taxon>
        <taxon>Pseudomonadati</taxon>
        <taxon>Pseudomonadota</taxon>
        <taxon>Betaproteobacteria</taxon>
        <taxon>Rhodocyclales</taxon>
        <taxon>Zoogloeaceae</taxon>
        <taxon>Uliginosibacterium</taxon>
    </lineage>
</organism>
<evidence type="ECO:0000259" key="10">
    <source>
        <dbReference type="PROSITE" id="PS50109"/>
    </source>
</evidence>
<dbReference type="SUPFAM" id="SSF47384">
    <property type="entry name" value="Homodimeric domain of signal transducing histidine kinase"/>
    <property type="match status" value="1"/>
</dbReference>
<dbReference type="CDD" id="cd16943">
    <property type="entry name" value="HATPase_AtoS-like"/>
    <property type="match status" value="1"/>
</dbReference>
<gene>
    <name evidence="13" type="ORF">ABVT11_05825</name>
</gene>
<evidence type="ECO:0000256" key="8">
    <source>
        <dbReference type="ARBA" id="ARBA00023012"/>
    </source>
</evidence>
<dbReference type="RefSeq" id="WP_345925667.1">
    <property type="nucleotide sequence ID" value="NZ_JBDIVF010000002.1"/>
</dbReference>
<dbReference type="InterPro" id="IPR036890">
    <property type="entry name" value="HATPase_C_sf"/>
</dbReference>
<dbReference type="Gene3D" id="3.30.450.20">
    <property type="entry name" value="PAS domain"/>
    <property type="match status" value="2"/>
</dbReference>
<dbReference type="Pfam" id="PF13426">
    <property type="entry name" value="PAS_9"/>
    <property type="match status" value="1"/>
</dbReference>
<dbReference type="InterPro" id="IPR004358">
    <property type="entry name" value="Sig_transdc_His_kin-like_C"/>
</dbReference>
<protein>
    <recommendedName>
        <fullName evidence="2">histidine kinase</fullName>
        <ecNumber evidence="2">2.7.13.3</ecNumber>
    </recommendedName>
</protein>
<dbReference type="EC" id="2.7.13.3" evidence="2"/>
<evidence type="ECO:0000256" key="4">
    <source>
        <dbReference type="ARBA" id="ARBA00022679"/>
    </source>
</evidence>
<dbReference type="InterPro" id="IPR003661">
    <property type="entry name" value="HisK_dim/P_dom"/>
</dbReference>
<proteinExistence type="predicted"/>
<dbReference type="Proteomes" id="UP001548590">
    <property type="component" value="Unassembled WGS sequence"/>
</dbReference>
<evidence type="ECO:0000313" key="13">
    <source>
        <dbReference type="EMBL" id="MET1489336.1"/>
    </source>
</evidence>
<evidence type="ECO:0000256" key="5">
    <source>
        <dbReference type="ARBA" id="ARBA00022741"/>
    </source>
</evidence>
<dbReference type="GO" id="GO:0005524">
    <property type="term" value="F:ATP binding"/>
    <property type="evidence" value="ECO:0007669"/>
    <property type="project" value="UniProtKB-KW"/>
</dbReference>
<evidence type="ECO:0000256" key="7">
    <source>
        <dbReference type="ARBA" id="ARBA00022840"/>
    </source>
</evidence>
<feature type="domain" description="Histidine kinase" evidence="10">
    <location>
        <begin position="342"/>
        <end position="588"/>
    </location>
</feature>
<dbReference type="PROSITE" id="PS50112">
    <property type="entry name" value="PAS"/>
    <property type="match status" value="1"/>
</dbReference>
<evidence type="ECO:0000256" key="6">
    <source>
        <dbReference type="ARBA" id="ARBA00022777"/>
    </source>
</evidence>
<name>A0ABV2CN59_9RHOO</name>
<dbReference type="InterPro" id="IPR005467">
    <property type="entry name" value="His_kinase_dom"/>
</dbReference>
<feature type="domain" description="PAC" evidence="12">
    <location>
        <begin position="209"/>
        <end position="262"/>
    </location>
</feature>
<dbReference type="InterPro" id="IPR035965">
    <property type="entry name" value="PAS-like_dom_sf"/>
</dbReference>
<keyword evidence="5" id="KW-0547">Nucleotide-binding</keyword>
<dbReference type="NCBIfam" id="TIGR00229">
    <property type="entry name" value="sensory_box"/>
    <property type="match status" value="1"/>
</dbReference>
<feature type="coiled-coil region" evidence="9">
    <location>
        <begin position="253"/>
        <end position="326"/>
    </location>
</feature>
<evidence type="ECO:0000256" key="3">
    <source>
        <dbReference type="ARBA" id="ARBA00022553"/>
    </source>
</evidence>
<reference evidence="13 14" key="1">
    <citation type="submission" date="2024-07" db="EMBL/GenBank/DDBJ databases">
        <title>Uliginosibacterium paludis KCTC:42655.</title>
        <authorList>
            <person name="Kim M.K."/>
        </authorList>
    </citation>
    <scope>NUCLEOTIDE SEQUENCE [LARGE SCALE GENOMIC DNA]</scope>
    <source>
        <strain evidence="13 14">KCTC 42655</strain>
    </source>
</reference>
<dbReference type="SUPFAM" id="SSF55874">
    <property type="entry name" value="ATPase domain of HSP90 chaperone/DNA topoisomerase II/histidine kinase"/>
    <property type="match status" value="1"/>
</dbReference>
<feature type="coiled-coil region" evidence="9">
    <location>
        <begin position="361"/>
        <end position="388"/>
    </location>
</feature>
<dbReference type="Pfam" id="PF00989">
    <property type="entry name" value="PAS"/>
    <property type="match status" value="1"/>
</dbReference>
<evidence type="ECO:0000256" key="2">
    <source>
        <dbReference type="ARBA" id="ARBA00012438"/>
    </source>
</evidence>
<dbReference type="SMART" id="SM00387">
    <property type="entry name" value="HATPase_c"/>
    <property type="match status" value="1"/>
</dbReference>
<dbReference type="Gene3D" id="1.10.287.130">
    <property type="match status" value="1"/>
</dbReference>
<sequence length="600" mass="66818">MIPAPAPDTRLLDLVDVGILLIDGQNIAFANAAFAQIVGMPADRLQGRSLGELGGEAWIDFTLGQSWADALPWPMPDGSDRWFEVSMKPLECDGRVLQVASCTDVSARMRAEGAEASMLQMLTEIIEGYPVGTFVIDREHQVTHWNRACEVLCGMQASDVVGTDEAWRAFSEVRRPMLADWVMEPDDEADAMHAYEGHLWRSPAAEGAYEAEILLPQLNGLPARWLHVAASPLRDAMGNVIGAIETLIDITSRKEAEAKLREAREKAEDLVTERTRELREAKSALEHDIERRVAIEHEMQRRLIEVTDLNNKLHDTQDRLVQSQQQLVQNEKLASIGQLAAGVAHEINNPIGYVFSNLGSLQSYLADILELIEAYVQAESEIAAEETRTALATLRKKKDLDYVKDDLLDLMRESREGIERVRKIVQDLKDFSHVDASSDWQWTDLHRGLESTLNVVNNEIKYKADVIREYGVLPQVQCLPSQLNQVFMNLLVNAAQAISTEHRGTIRVSSGAEDKEVWIRFADDGCGMPPEVVSRIFDPFFTTKPIGKGTGLGLSLSYGIIQKHHGRIEVESTPGQGTAFRVVLPVEQPDMAPDMVQEAS</sequence>
<dbReference type="SUPFAM" id="SSF55785">
    <property type="entry name" value="PYP-like sensor domain (PAS domain)"/>
    <property type="match status" value="2"/>
</dbReference>
<feature type="domain" description="PAS" evidence="11">
    <location>
        <begin position="118"/>
        <end position="162"/>
    </location>
</feature>
<evidence type="ECO:0000313" key="14">
    <source>
        <dbReference type="Proteomes" id="UP001548590"/>
    </source>
</evidence>
<keyword evidence="14" id="KW-1185">Reference proteome</keyword>
<dbReference type="InterPro" id="IPR003594">
    <property type="entry name" value="HATPase_dom"/>
</dbReference>
<keyword evidence="4" id="KW-0808">Transferase</keyword>
<dbReference type="InterPro" id="IPR000700">
    <property type="entry name" value="PAS-assoc_C"/>
</dbReference>
<dbReference type="PRINTS" id="PR00344">
    <property type="entry name" value="BCTRLSENSOR"/>
</dbReference>
<keyword evidence="8" id="KW-0902">Two-component regulatory system</keyword>
<evidence type="ECO:0000256" key="1">
    <source>
        <dbReference type="ARBA" id="ARBA00000085"/>
    </source>
</evidence>
<comment type="caution">
    <text evidence="13">The sequence shown here is derived from an EMBL/GenBank/DDBJ whole genome shotgun (WGS) entry which is preliminary data.</text>
</comment>
<dbReference type="SMART" id="SM00091">
    <property type="entry name" value="PAS"/>
    <property type="match status" value="2"/>
</dbReference>
<evidence type="ECO:0000256" key="9">
    <source>
        <dbReference type="SAM" id="Coils"/>
    </source>
</evidence>
<keyword evidence="6" id="KW-0418">Kinase</keyword>
<evidence type="ECO:0000259" key="11">
    <source>
        <dbReference type="PROSITE" id="PS50112"/>
    </source>
</evidence>
<dbReference type="PROSITE" id="PS50109">
    <property type="entry name" value="HIS_KIN"/>
    <property type="match status" value="1"/>
</dbReference>
<dbReference type="EMBL" id="JBEWLZ010000003">
    <property type="protein sequence ID" value="MET1489336.1"/>
    <property type="molecule type" value="Genomic_DNA"/>
</dbReference>
<evidence type="ECO:0000259" key="12">
    <source>
        <dbReference type="PROSITE" id="PS50113"/>
    </source>
</evidence>